<feature type="region of interest" description="Disordered" evidence="7">
    <location>
        <begin position="501"/>
        <end position="544"/>
    </location>
</feature>
<dbReference type="GO" id="GO:0038061">
    <property type="term" value="P:non-canonical NF-kappaB signal transduction"/>
    <property type="evidence" value="ECO:0007669"/>
    <property type="project" value="TreeGrafter"/>
</dbReference>
<accession>A0AA35KNW2</accession>
<dbReference type="Proteomes" id="UP001178461">
    <property type="component" value="Chromosome 8"/>
</dbReference>
<dbReference type="PRINTS" id="PR00057">
    <property type="entry name" value="NFKBTNSCPFCT"/>
</dbReference>
<sequence>MSLEAPKLKAEPGVGGKDAAEEEGGCKFAQGEIFQPEPCLEELGQFGEDTQLKEELGSSLPASSLSIMQPTAETAAIIDELIKEDGFEVDPVSLPPRVSLNGPAELIPKCSNLASPAGMPRPAEPMGMSPVRPYGSSFSASCALRDPSPSQLSQNLNNLTLRPQLVPRGTSLPLLPSSRCSDDSWPPLPSSLRPGMSREQLDDVIQEPPRLVITEQPKQRGMRFRYQCEGRSAGSILGEFSTETNKTLPTIELQNFAGIPEAKVTACLVWKDWPHRIHPHSLVGKDCNNGLCEVTLKPRANPKHSFNNLGIQCVKKKDIEESIEKKLQLGIDPFKAGSLKNHQEVDMNVVRICFQVSYQDRTGKTRHLSPVLSEPIFDKKSTNTSELKIYRMNKEYGSCTGGEELYLLCDKVQKEDISIIFRRDKWEGKADFSQADVHRQIAIVFKTPPYQHLDIVEPVEVEVYLRRLTDSVSSDPFNFTYLPKDNDTYRVNKKRKQGMPDVLEELSGPDPHGIEAKKKRKKPGYMDHFNLTPSADGSLTGSEDRNSLSNLERITVPDLFEDYNLGQDFSSYNGPTLSDILLPAAMDFPDSAEQEFLLDAYSIHSGISAPFPFPVDCDPEGTASLVGSSMFPSQYKEAEARLEMETKLKSTDSAATL</sequence>
<dbReference type="InterPro" id="IPR000451">
    <property type="entry name" value="NFkB/Dor"/>
</dbReference>
<reference evidence="9" key="1">
    <citation type="submission" date="2022-12" db="EMBL/GenBank/DDBJ databases">
        <authorList>
            <person name="Alioto T."/>
            <person name="Alioto T."/>
            <person name="Gomez Garrido J."/>
        </authorList>
    </citation>
    <scope>NUCLEOTIDE SEQUENCE</scope>
</reference>
<dbReference type="InterPro" id="IPR013783">
    <property type="entry name" value="Ig-like_fold"/>
</dbReference>
<dbReference type="CDD" id="cd07886">
    <property type="entry name" value="RHD-n_RelB"/>
    <property type="match status" value="1"/>
</dbReference>
<protein>
    <submittedName>
        <fullName evidence="9">Factor isoform X1</fullName>
    </submittedName>
</protein>
<evidence type="ECO:0000313" key="9">
    <source>
        <dbReference type="EMBL" id="CAI5780931.1"/>
    </source>
</evidence>
<dbReference type="AlphaFoldDB" id="A0AA35KNW2"/>
<dbReference type="GO" id="GO:0007249">
    <property type="term" value="P:canonical NF-kappaB signal transduction"/>
    <property type="evidence" value="ECO:0007669"/>
    <property type="project" value="TreeGrafter"/>
</dbReference>
<name>A0AA35KNW2_9SAUR</name>
<dbReference type="GO" id="GO:0005829">
    <property type="term" value="C:cytosol"/>
    <property type="evidence" value="ECO:0007669"/>
    <property type="project" value="UniProtKB-ARBA"/>
</dbReference>
<evidence type="ECO:0000256" key="5">
    <source>
        <dbReference type="ARBA" id="ARBA00023163"/>
    </source>
</evidence>
<dbReference type="InterPro" id="IPR032397">
    <property type="entry name" value="RHD_dimer"/>
</dbReference>
<dbReference type="GO" id="GO:0005634">
    <property type="term" value="C:nucleus"/>
    <property type="evidence" value="ECO:0007669"/>
    <property type="project" value="UniProtKB-SubCell"/>
</dbReference>
<keyword evidence="5" id="KW-0804">Transcription</keyword>
<feature type="compositionally biased region" description="Basic and acidic residues" evidence="7">
    <location>
        <begin position="1"/>
        <end position="10"/>
    </location>
</feature>
<dbReference type="InterPro" id="IPR030492">
    <property type="entry name" value="RHD_CS"/>
</dbReference>
<dbReference type="GO" id="GO:0034097">
    <property type="term" value="P:response to cytokine"/>
    <property type="evidence" value="ECO:0007669"/>
    <property type="project" value="TreeGrafter"/>
</dbReference>
<keyword evidence="2" id="KW-0805">Transcription regulation</keyword>
<evidence type="ECO:0000256" key="7">
    <source>
        <dbReference type="SAM" id="MobiDB-lite"/>
    </source>
</evidence>
<evidence type="ECO:0000313" key="10">
    <source>
        <dbReference type="Proteomes" id="UP001178461"/>
    </source>
</evidence>
<evidence type="ECO:0000256" key="2">
    <source>
        <dbReference type="ARBA" id="ARBA00023015"/>
    </source>
</evidence>
<feature type="compositionally biased region" description="Polar residues" evidence="7">
    <location>
        <begin position="531"/>
        <end position="544"/>
    </location>
</feature>
<evidence type="ECO:0000259" key="8">
    <source>
        <dbReference type="PROSITE" id="PS50254"/>
    </source>
</evidence>
<dbReference type="GO" id="GO:0030098">
    <property type="term" value="P:lymphocyte differentiation"/>
    <property type="evidence" value="ECO:0007669"/>
    <property type="project" value="UniProtKB-ARBA"/>
</dbReference>
<keyword evidence="4" id="KW-0010">Activator</keyword>
<dbReference type="EMBL" id="OX395133">
    <property type="protein sequence ID" value="CAI5780931.1"/>
    <property type="molecule type" value="Genomic_DNA"/>
</dbReference>
<dbReference type="GO" id="GO:0033554">
    <property type="term" value="P:cellular response to stress"/>
    <property type="evidence" value="ECO:0007669"/>
    <property type="project" value="TreeGrafter"/>
</dbReference>
<dbReference type="PROSITE" id="PS01204">
    <property type="entry name" value="REL_1"/>
    <property type="match status" value="1"/>
</dbReference>
<dbReference type="SUPFAM" id="SSF81296">
    <property type="entry name" value="E set domains"/>
    <property type="match status" value="1"/>
</dbReference>
<dbReference type="SMART" id="SM00429">
    <property type="entry name" value="IPT"/>
    <property type="match status" value="1"/>
</dbReference>
<dbReference type="GO" id="GO:0006954">
    <property type="term" value="P:inflammatory response"/>
    <property type="evidence" value="ECO:0007669"/>
    <property type="project" value="TreeGrafter"/>
</dbReference>
<organism evidence="9 10">
    <name type="scientific">Podarcis lilfordi</name>
    <name type="common">Lilford's wall lizard</name>
    <dbReference type="NCBI Taxonomy" id="74358"/>
    <lineage>
        <taxon>Eukaryota</taxon>
        <taxon>Metazoa</taxon>
        <taxon>Chordata</taxon>
        <taxon>Craniata</taxon>
        <taxon>Vertebrata</taxon>
        <taxon>Euteleostomi</taxon>
        <taxon>Lepidosauria</taxon>
        <taxon>Squamata</taxon>
        <taxon>Bifurcata</taxon>
        <taxon>Unidentata</taxon>
        <taxon>Episquamata</taxon>
        <taxon>Laterata</taxon>
        <taxon>Lacertibaenia</taxon>
        <taxon>Lacertidae</taxon>
        <taxon>Podarcis</taxon>
    </lineage>
</organism>
<dbReference type="InterPro" id="IPR014756">
    <property type="entry name" value="Ig_E-set"/>
</dbReference>
<dbReference type="GO" id="GO:0000978">
    <property type="term" value="F:RNA polymerase II cis-regulatory region sequence-specific DNA binding"/>
    <property type="evidence" value="ECO:0007669"/>
    <property type="project" value="UniProtKB-ARBA"/>
</dbReference>
<dbReference type="InterPro" id="IPR037059">
    <property type="entry name" value="RHD_DNA_bind_dom_sf"/>
</dbReference>
<dbReference type="Gene3D" id="2.60.40.10">
    <property type="entry name" value="Immunoglobulins"/>
    <property type="match status" value="1"/>
</dbReference>
<dbReference type="Pfam" id="PF16181">
    <property type="entry name" value="RelB_transactiv"/>
    <property type="match status" value="1"/>
</dbReference>
<dbReference type="GO" id="GO:0045944">
    <property type="term" value="P:positive regulation of transcription by RNA polymerase II"/>
    <property type="evidence" value="ECO:0007669"/>
    <property type="project" value="TreeGrafter"/>
</dbReference>
<proteinExistence type="predicted"/>
<dbReference type="Gene3D" id="2.60.40.340">
    <property type="entry name" value="Rel homology domain (RHD), DNA-binding domain"/>
    <property type="match status" value="1"/>
</dbReference>
<dbReference type="InterPro" id="IPR032400">
    <property type="entry name" value="RelB_transact"/>
</dbReference>
<gene>
    <name evidence="9" type="ORF">PODLI_1B006945</name>
</gene>
<keyword evidence="6" id="KW-0539">Nucleus</keyword>
<keyword evidence="10" id="KW-1185">Reference proteome</keyword>
<evidence type="ECO:0000256" key="6">
    <source>
        <dbReference type="ARBA" id="ARBA00023242"/>
    </source>
</evidence>
<dbReference type="SUPFAM" id="SSF49417">
    <property type="entry name" value="p53-like transcription factors"/>
    <property type="match status" value="1"/>
</dbReference>
<keyword evidence="3" id="KW-0090">Biological rhythms</keyword>
<dbReference type="PANTHER" id="PTHR24169">
    <property type="entry name" value="NUCLEAR FACTOR NF-KAPPA-B PROTEIN"/>
    <property type="match status" value="1"/>
</dbReference>
<dbReference type="InterPro" id="IPR011539">
    <property type="entry name" value="RHD_DNA_bind_dom"/>
</dbReference>
<feature type="region of interest" description="Disordered" evidence="7">
    <location>
        <begin position="1"/>
        <end position="22"/>
    </location>
</feature>
<dbReference type="FunFam" id="2.60.40.340:FF:000005">
    <property type="entry name" value="RELB proto-oncogene, NF-kB subunit"/>
    <property type="match status" value="1"/>
</dbReference>
<dbReference type="InterPro" id="IPR030496">
    <property type="entry name" value="RelB_RHD_N"/>
</dbReference>
<dbReference type="InterPro" id="IPR008967">
    <property type="entry name" value="p53-like_TF_DNA-bd_sf"/>
</dbReference>
<evidence type="ECO:0000256" key="1">
    <source>
        <dbReference type="ARBA" id="ARBA00004123"/>
    </source>
</evidence>
<dbReference type="InterPro" id="IPR033926">
    <property type="entry name" value="IPT_NFkappaB"/>
</dbReference>
<dbReference type="Pfam" id="PF16179">
    <property type="entry name" value="RHD_dimer"/>
    <property type="match status" value="1"/>
</dbReference>
<feature type="domain" description="RHD" evidence="8">
    <location>
        <begin position="206"/>
        <end position="383"/>
    </location>
</feature>
<dbReference type="GO" id="GO:0048511">
    <property type="term" value="P:rhythmic process"/>
    <property type="evidence" value="ECO:0007669"/>
    <property type="project" value="UniProtKB-KW"/>
</dbReference>
<dbReference type="CDD" id="cd01177">
    <property type="entry name" value="IPT_NFkappaB"/>
    <property type="match status" value="1"/>
</dbReference>
<dbReference type="PANTHER" id="PTHR24169:SF18">
    <property type="entry name" value="TRANSCRIPTION FACTOR RELB"/>
    <property type="match status" value="1"/>
</dbReference>
<dbReference type="InterPro" id="IPR002909">
    <property type="entry name" value="IPT_dom"/>
</dbReference>
<dbReference type="FunFam" id="2.60.40.10:FF:000046">
    <property type="entry name" value="Nuclear factor NF-kappa-B p105 subunit"/>
    <property type="match status" value="1"/>
</dbReference>
<dbReference type="Pfam" id="PF00554">
    <property type="entry name" value="RHD_DNA_bind"/>
    <property type="match status" value="1"/>
</dbReference>
<evidence type="ECO:0000256" key="3">
    <source>
        <dbReference type="ARBA" id="ARBA00023108"/>
    </source>
</evidence>
<comment type="subcellular location">
    <subcellularLocation>
        <location evidence="1">Nucleus</location>
    </subcellularLocation>
</comment>
<dbReference type="PROSITE" id="PS50254">
    <property type="entry name" value="REL_2"/>
    <property type="match status" value="1"/>
</dbReference>
<evidence type="ECO:0000256" key="4">
    <source>
        <dbReference type="ARBA" id="ARBA00023159"/>
    </source>
</evidence>
<dbReference type="GO" id="GO:0045087">
    <property type="term" value="P:innate immune response"/>
    <property type="evidence" value="ECO:0007669"/>
    <property type="project" value="TreeGrafter"/>
</dbReference>
<dbReference type="GO" id="GO:0000981">
    <property type="term" value="F:DNA-binding transcription factor activity, RNA polymerase II-specific"/>
    <property type="evidence" value="ECO:0007669"/>
    <property type="project" value="TreeGrafter"/>
</dbReference>